<organism evidence="1 2">
    <name type="scientific">Vibrio chagasii</name>
    <dbReference type="NCBI Taxonomy" id="170679"/>
    <lineage>
        <taxon>Bacteria</taxon>
        <taxon>Pseudomonadati</taxon>
        <taxon>Pseudomonadota</taxon>
        <taxon>Gammaproteobacteria</taxon>
        <taxon>Vibrionales</taxon>
        <taxon>Vibrionaceae</taxon>
        <taxon>Vibrio</taxon>
    </lineage>
</organism>
<dbReference type="Proteomes" id="UP000423756">
    <property type="component" value="Unassembled WGS sequence"/>
</dbReference>
<gene>
    <name evidence="1" type="ORF">F7Q91_22585</name>
</gene>
<comment type="caution">
    <text evidence="1">The sequence shown here is derived from an EMBL/GenBank/DDBJ whole genome shotgun (WGS) entry which is preliminary data.</text>
</comment>
<accession>A0A7V7TEJ8</accession>
<evidence type="ECO:0000313" key="2">
    <source>
        <dbReference type="Proteomes" id="UP000423756"/>
    </source>
</evidence>
<protein>
    <submittedName>
        <fullName evidence="1">Uncharacterized protein</fullName>
    </submittedName>
</protein>
<dbReference type="GeneID" id="77343908"/>
<dbReference type="RefSeq" id="WP_137407172.1">
    <property type="nucleotide sequence ID" value="NZ_AP025466.1"/>
</dbReference>
<evidence type="ECO:0000313" key="1">
    <source>
        <dbReference type="EMBL" id="KAB0470283.1"/>
    </source>
</evidence>
<dbReference type="EMBL" id="VZPX01000069">
    <property type="protein sequence ID" value="KAB0470283.1"/>
    <property type="molecule type" value="Genomic_DNA"/>
</dbReference>
<proteinExistence type="predicted"/>
<name>A0A7V7TEJ8_9VIBR</name>
<sequence length="239" mass="26967">MRSATEILGTKVCCQPEKNTVNNSKFLGERITTSLNNSFDFLSNLKENQSGVKRDHNTNIESDMHENITNSGGYRQALMDGQYFQSLIANGDFVNLVERLADDSINLPVVEKIKSIIYKETGPAIFASNSSPTVNNKPDTHLGTVISVDQKQKQQVQMQERLHSLTSKPSMYHARDFSLLLVKVVPYKGALKVYIRDYRGTLRAVDIESIREKLCQGQYSKIDIKHNGSFRRISGYTTN</sequence>
<dbReference type="AlphaFoldDB" id="A0A7V7TEJ8"/>
<reference evidence="1 2" key="1">
    <citation type="submission" date="2019-09" db="EMBL/GenBank/DDBJ databases">
        <title>Draft genome sequences of 48 bacterial type strains from the CCUG.</title>
        <authorList>
            <person name="Tunovic T."/>
            <person name="Pineiro-Iglesias B."/>
            <person name="Unosson C."/>
            <person name="Inganas E."/>
            <person name="Ohlen M."/>
            <person name="Cardew S."/>
            <person name="Jensie-Markopoulos S."/>
            <person name="Salva-Serra F."/>
            <person name="Jaen-Luchoro D."/>
            <person name="Karlsson R."/>
            <person name="Svensson-Stadler L."/>
            <person name="Chun J."/>
            <person name="Moore E."/>
        </authorList>
    </citation>
    <scope>NUCLEOTIDE SEQUENCE [LARGE SCALE GENOMIC DNA]</scope>
    <source>
        <strain evidence="1 2">CCUG 48643</strain>
    </source>
</reference>